<comment type="caution">
    <text evidence="2">The sequence shown here is derived from an EMBL/GenBank/DDBJ whole genome shotgun (WGS) entry which is preliminary data.</text>
</comment>
<feature type="compositionally biased region" description="Low complexity" evidence="1">
    <location>
        <begin position="45"/>
        <end position="57"/>
    </location>
</feature>
<proteinExistence type="predicted"/>
<accession>A0A150RHX1</accession>
<sequence>MPMQHLFKVGLSALVINAALMTACGETGVERDDPAQDRAGDRGASDGAPAAASPGESGDADVSCDDEVATEDSATEEVGSAPLALAKECEVTCTVQKLGPGECPPTVAGHGFTKFLGGCGKACEKARGDARSQLPPGCSIYSCSSSGC</sequence>
<protein>
    <submittedName>
        <fullName evidence="2">Uncharacterized protein</fullName>
    </submittedName>
</protein>
<dbReference type="AlphaFoldDB" id="A0A150RHX1"/>
<name>A0A150RHX1_SORCE</name>
<reference evidence="2 3" key="1">
    <citation type="submission" date="2014-02" db="EMBL/GenBank/DDBJ databases">
        <title>The small core and large imbalanced accessory genome model reveals a collaborative survival strategy of Sorangium cellulosum strains in nature.</title>
        <authorList>
            <person name="Han K."/>
            <person name="Peng R."/>
            <person name="Blom J."/>
            <person name="Li Y.-Z."/>
        </authorList>
    </citation>
    <scope>NUCLEOTIDE SEQUENCE [LARGE SCALE GENOMIC DNA]</scope>
    <source>
        <strain evidence="2 3">So0149</strain>
    </source>
</reference>
<dbReference type="EMBL" id="JEMC01003615">
    <property type="protein sequence ID" value="KYF79884.1"/>
    <property type="molecule type" value="Genomic_DNA"/>
</dbReference>
<feature type="compositionally biased region" description="Acidic residues" evidence="1">
    <location>
        <begin position="58"/>
        <end position="75"/>
    </location>
</feature>
<dbReference type="Proteomes" id="UP000075515">
    <property type="component" value="Unassembled WGS sequence"/>
</dbReference>
<organism evidence="2 3">
    <name type="scientific">Sorangium cellulosum</name>
    <name type="common">Polyangium cellulosum</name>
    <dbReference type="NCBI Taxonomy" id="56"/>
    <lineage>
        <taxon>Bacteria</taxon>
        <taxon>Pseudomonadati</taxon>
        <taxon>Myxococcota</taxon>
        <taxon>Polyangia</taxon>
        <taxon>Polyangiales</taxon>
        <taxon>Polyangiaceae</taxon>
        <taxon>Sorangium</taxon>
    </lineage>
</organism>
<evidence type="ECO:0000256" key="1">
    <source>
        <dbReference type="SAM" id="MobiDB-lite"/>
    </source>
</evidence>
<evidence type="ECO:0000313" key="2">
    <source>
        <dbReference type="EMBL" id="KYF79884.1"/>
    </source>
</evidence>
<gene>
    <name evidence="2" type="ORF">BE18_22140</name>
</gene>
<feature type="region of interest" description="Disordered" evidence="1">
    <location>
        <begin position="28"/>
        <end position="79"/>
    </location>
</feature>
<feature type="compositionally biased region" description="Basic and acidic residues" evidence="1">
    <location>
        <begin position="28"/>
        <end position="44"/>
    </location>
</feature>
<evidence type="ECO:0000313" key="3">
    <source>
        <dbReference type="Proteomes" id="UP000075515"/>
    </source>
</evidence>